<sequence length="141" mass="15670">MRAAVEVDHGGSRFTGDDDARSGVPRLLLSMATYHQIWWPQADEARFEGDRLPVWNDGVGYVDPDTGEVLSTWDEALDQLGDEPMQVDVKGVLAGSSDADQCIRYLSRYLTKSLGEILDGQAQREHAARFVDALRYANNRG</sequence>
<dbReference type="EMBL" id="BMNH01000006">
    <property type="protein sequence ID" value="GGO68421.1"/>
    <property type="molecule type" value="Genomic_DNA"/>
</dbReference>
<comment type="caution">
    <text evidence="1">The sequence shown here is derived from an EMBL/GenBank/DDBJ whole genome shotgun (WGS) entry which is preliminary data.</text>
</comment>
<name>A0A918DJG4_9ACTN</name>
<organism evidence="1 2">
    <name type="scientific">Nonomuraea cavernae</name>
    <dbReference type="NCBI Taxonomy" id="2045107"/>
    <lineage>
        <taxon>Bacteria</taxon>
        <taxon>Bacillati</taxon>
        <taxon>Actinomycetota</taxon>
        <taxon>Actinomycetes</taxon>
        <taxon>Streptosporangiales</taxon>
        <taxon>Streptosporangiaceae</taxon>
        <taxon>Nonomuraea</taxon>
    </lineage>
</organism>
<evidence type="ECO:0000313" key="2">
    <source>
        <dbReference type="Proteomes" id="UP000646523"/>
    </source>
</evidence>
<dbReference type="AlphaFoldDB" id="A0A918DJG4"/>
<accession>A0A918DJG4</accession>
<proteinExistence type="predicted"/>
<reference evidence="1" key="1">
    <citation type="journal article" date="2014" name="Int. J. Syst. Evol. Microbiol.">
        <title>Complete genome sequence of Corynebacterium casei LMG S-19264T (=DSM 44701T), isolated from a smear-ripened cheese.</title>
        <authorList>
            <consortium name="US DOE Joint Genome Institute (JGI-PGF)"/>
            <person name="Walter F."/>
            <person name="Albersmeier A."/>
            <person name="Kalinowski J."/>
            <person name="Ruckert C."/>
        </authorList>
    </citation>
    <scope>NUCLEOTIDE SEQUENCE</scope>
    <source>
        <strain evidence="1">CGMCC 4.7368</strain>
    </source>
</reference>
<gene>
    <name evidence="1" type="ORF">GCM10012289_27150</name>
</gene>
<keyword evidence="2" id="KW-1185">Reference proteome</keyword>
<reference evidence="1" key="2">
    <citation type="submission" date="2020-09" db="EMBL/GenBank/DDBJ databases">
        <authorList>
            <person name="Sun Q."/>
            <person name="Zhou Y."/>
        </authorList>
    </citation>
    <scope>NUCLEOTIDE SEQUENCE</scope>
    <source>
        <strain evidence="1">CGMCC 4.7368</strain>
    </source>
</reference>
<dbReference type="Proteomes" id="UP000646523">
    <property type="component" value="Unassembled WGS sequence"/>
</dbReference>
<protein>
    <submittedName>
        <fullName evidence="1">Uncharacterized protein</fullName>
    </submittedName>
</protein>
<evidence type="ECO:0000313" key="1">
    <source>
        <dbReference type="EMBL" id="GGO68421.1"/>
    </source>
</evidence>